<evidence type="ECO:0000313" key="2">
    <source>
        <dbReference type="Proteomes" id="UP001303046"/>
    </source>
</evidence>
<protein>
    <submittedName>
        <fullName evidence="1">Uncharacterized protein</fullName>
    </submittedName>
</protein>
<reference evidence="1 2" key="1">
    <citation type="submission" date="2023-08" db="EMBL/GenBank/DDBJ databases">
        <title>A Necator americanus chromosomal reference genome.</title>
        <authorList>
            <person name="Ilik V."/>
            <person name="Petrzelkova K.J."/>
            <person name="Pardy F."/>
            <person name="Fuh T."/>
            <person name="Niatou-Singa F.S."/>
            <person name="Gouil Q."/>
            <person name="Baker L."/>
            <person name="Ritchie M.E."/>
            <person name="Jex A.R."/>
            <person name="Gazzola D."/>
            <person name="Li H."/>
            <person name="Toshio Fujiwara R."/>
            <person name="Zhan B."/>
            <person name="Aroian R.V."/>
            <person name="Pafco B."/>
            <person name="Schwarz E.M."/>
        </authorList>
    </citation>
    <scope>NUCLEOTIDE SEQUENCE [LARGE SCALE GENOMIC DNA]</scope>
    <source>
        <strain evidence="1 2">Aroian</strain>
        <tissue evidence="1">Whole animal</tissue>
    </source>
</reference>
<name>A0ABR1DTF6_NECAM</name>
<accession>A0ABR1DTF6</accession>
<comment type="caution">
    <text evidence="1">The sequence shown here is derived from an EMBL/GenBank/DDBJ whole genome shotgun (WGS) entry which is preliminary data.</text>
</comment>
<proteinExistence type="predicted"/>
<organism evidence="1 2">
    <name type="scientific">Necator americanus</name>
    <name type="common">Human hookworm</name>
    <dbReference type="NCBI Taxonomy" id="51031"/>
    <lineage>
        <taxon>Eukaryota</taxon>
        <taxon>Metazoa</taxon>
        <taxon>Ecdysozoa</taxon>
        <taxon>Nematoda</taxon>
        <taxon>Chromadorea</taxon>
        <taxon>Rhabditida</taxon>
        <taxon>Rhabditina</taxon>
        <taxon>Rhabditomorpha</taxon>
        <taxon>Strongyloidea</taxon>
        <taxon>Ancylostomatidae</taxon>
        <taxon>Bunostominae</taxon>
        <taxon>Necator</taxon>
    </lineage>
</organism>
<gene>
    <name evidence="1" type="primary">Necator_chrV.g17712</name>
    <name evidence="1" type="ORF">RB195_012922</name>
</gene>
<dbReference type="EMBL" id="JAVFWL010000005">
    <property type="protein sequence ID" value="KAK6753625.1"/>
    <property type="molecule type" value="Genomic_DNA"/>
</dbReference>
<evidence type="ECO:0000313" key="1">
    <source>
        <dbReference type="EMBL" id="KAK6753625.1"/>
    </source>
</evidence>
<keyword evidence="2" id="KW-1185">Reference proteome</keyword>
<sequence>MSTRSSTCNQYYNNGHQHHQQPLINPLSFLDWRSIRSEELRSAHQKRREAHKRYDFCPMNQCYLFPITNMERRFRAIIPMFANPNKWADDAAAAAAAASTSQYPTVTFIGSRDAPRAEDNGIPK</sequence>
<dbReference type="Proteomes" id="UP001303046">
    <property type="component" value="Unassembled WGS sequence"/>
</dbReference>